<comment type="caution">
    <text evidence="2">The sequence shown here is derived from an EMBL/GenBank/DDBJ whole genome shotgun (WGS) entry which is preliminary data.</text>
</comment>
<evidence type="ECO:0000256" key="1">
    <source>
        <dbReference type="SAM" id="MobiDB-lite"/>
    </source>
</evidence>
<proteinExistence type="predicted"/>
<feature type="region of interest" description="Disordered" evidence="1">
    <location>
        <begin position="1"/>
        <end position="92"/>
    </location>
</feature>
<dbReference type="EMBL" id="JAJSOF020000033">
    <property type="protein sequence ID" value="KAJ4429628.1"/>
    <property type="molecule type" value="Genomic_DNA"/>
</dbReference>
<dbReference type="PANTHER" id="PTHR10773:SF19">
    <property type="match status" value="1"/>
</dbReference>
<sequence length="640" mass="74169">MKNKTSNLVASVVTEEESDYIPDTDNSSSSGENKGAGGDTAVHVNSASPARLTTEGQHHADNNENRGRKRTKNEESWKRNLRKKHRNSGQQYVSKKGIHIPGKVFDTEFNCNCPRKCKEKISMNDHRKCFTSFWNLGDFSKQNVYLRGLVQVAECQRSRPRDNTSTPKSNTFKAVTKTEVFAVIDSRGKNTSVNKIDDSDVINYIRSFPAYQSHYSRRDNSGRKYLNPDLNIRKMYDLYLEKCQQENKTPVKQKFYYNVFSTKFNLHFKPPYTDTCRLCDELEMKISNECNEGKALKVEKELHLASAEQARGSMRSDEENACNEMYVATFDLQKALPFPKLTTSTAYYKRNMYVYNFGIHSFNQSTAFMYMWDETEGGRGSQEIASCIRSHLKMNASSHNHIILYSDACSGQNRNIKMALTLLKLVNDTEMQVEIIDHKFMVSGHSFLPNDADFGLIEKAASKTQYVYGPEDWFNVVKSAKRKEPKFEVIVMKRDNFISTNSLEQAITNRKQTIDGYEVNWLKIRWMRYERGMPFTMRFKERLSELVEFSKVNFMKKRKGNKLHSLAHVHQELLYKNQRLVTNEKKKNMLDLLKFIPPLHHAYYKNLQTANIVARGRSQNNQEDLHEHDDSLSGDEMVFV</sequence>
<dbReference type="Proteomes" id="UP001148838">
    <property type="component" value="Unassembled WGS sequence"/>
</dbReference>
<evidence type="ECO:0000313" key="2">
    <source>
        <dbReference type="EMBL" id="KAJ4429628.1"/>
    </source>
</evidence>
<reference evidence="2 3" key="1">
    <citation type="journal article" date="2022" name="Allergy">
        <title>Genome assembly and annotation of Periplaneta americana reveal a comprehensive cockroach allergen profile.</title>
        <authorList>
            <person name="Wang L."/>
            <person name="Xiong Q."/>
            <person name="Saelim N."/>
            <person name="Wang L."/>
            <person name="Nong W."/>
            <person name="Wan A.T."/>
            <person name="Shi M."/>
            <person name="Liu X."/>
            <person name="Cao Q."/>
            <person name="Hui J.H.L."/>
            <person name="Sookrung N."/>
            <person name="Leung T.F."/>
            <person name="Tungtrongchitr A."/>
            <person name="Tsui S.K.W."/>
        </authorList>
    </citation>
    <scope>NUCLEOTIDE SEQUENCE [LARGE SCALE GENOMIC DNA]</scope>
    <source>
        <strain evidence="2">PWHHKU_190912</strain>
    </source>
</reference>
<feature type="region of interest" description="Disordered" evidence="1">
    <location>
        <begin position="618"/>
        <end position="640"/>
    </location>
</feature>
<feature type="compositionally biased region" description="Basic and acidic residues" evidence="1">
    <location>
        <begin position="56"/>
        <end position="78"/>
    </location>
</feature>
<name>A0ABQ8S6H4_PERAM</name>
<protein>
    <submittedName>
        <fullName evidence="2">Uncharacterized protein</fullName>
    </submittedName>
</protein>
<evidence type="ECO:0000313" key="3">
    <source>
        <dbReference type="Proteomes" id="UP001148838"/>
    </source>
</evidence>
<dbReference type="PANTHER" id="PTHR10773">
    <property type="entry name" value="DNA-DIRECTED RNA POLYMERASES I, II, AND III SUBUNIT RPABC2"/>
    <property type="match status" value="1"/>
</dbReference>
<keyword evidence="3" id="KW-1185">Reference proteome</keyword>
<accession>A0ABQ8S6H4</accession>
<gene>
    <name evidence="2" type="ORF">ANN_21829</name>
</gene>
<organism evidence="2 3">
    <name type="scientific">Periplaneta americana</name>
    <name type="common">American cockroach</name>
    <name type="synonym">Blatta americana</name>
    <dbReference type="NCBI Taxonomy" id="6978"/>
    <lineage>
        <taxon>Eukaryota</taxon>
        <taxon>Metazoa</taxon>
        <taxon>Ecdysozoa</taxon>
        <taxon>Arthropoda</taxon>
        <taxon>Hexapoda</taxon>
        <taxon>Insecta</taxon>
        <taxon>Pterygota</taxon>
        <taxon>Neoptera</taxon>
        <taxon>Polyneoptera</taxon>
        <taxon>Dictyoptera</taxon>
        <taxon>Blattodea</taxon>
        <taxon>Blattoidea</taxon>
        <taxon>Blattidae</taxon>
        <taxon>Blattinae</taxon>
        <taxon>Periplaneta</taxon>
    </lineage>
</organism>